<feature type="domain" description="HTH iclR-type" evidence="7">
    <location>
        <begin position="22"/>
        <end position="82"/>
    </location>
</feature>
<dbReference type="CDD" id="cd00090">
    <property type="entry name" value="HTH_ARSR"/>
    <property type="match status" value="1"/>
</dbReference>
<feature type="domain" description="IclR-ED" evidence="8">
    <location>
        <begin position="83"/>
        <end position="267"/>
    </location>
</feature>
<evidence type="ECO:0000259" key="7">
    <source>
        <dbReference type="PROSITE" id="PS51077"/>
    </source>
</evidence>
<evidence type="ECO:0000256" key="2">
    <source>
        <dbReference type="ARBA" id="ARBA00023015"/>
    </source>
</evidence>
<dbReference type="GO" id="GO:0003677">
    <property type="term" value="F:DNA binding"/>
    <property type="evidence" value="ECO:0007669"/>
    <property type="project" value="UniProtKB-KW"/>
</dbReference>
<dbReference type="PROSITE" id="PS51078">
    <property type="entry name" value="ICLR_ED"/>
    <property type="match status" value="1"/>
</dbReference>
<dbReference type="Proteomes" id="UP000305546">
    <property type="component" value="Unassembled WGS sequence"/>
</dbReference>
<dbReference type="Pfam" id="PF01614">
    <property type="entry name" value="IclR_C"/>
    <property type="match status" value="1"/>
</dbReference>
<evidence type="ECO:0000256" key="1">
    <source>
        <dbReference type="ARBA" id="ARBA00022798"/>
    </source>
</evidence>
<evidence type="ECO:0000313" key="10">
    <source>
        <dbReference type="Proteomes" id="UP000305546"/>
    </source>
</evidence>
<gene>
    <name evidence="9" type="ORF">FG385_16130</name>
</gene>
<dbReference type="InterPro" id="IPR050707">
    <property type="entry name" value="HTH_MetabolicPath_Reg"/>
</dbReference>
<sequence>MSGGWTHGGGRGVLDAVADNGLRSVTIAMDVLECFTSTEENGASDIARRLGIAKSTASRMLSTLASGGLLERRAGGRYRLGLRLFEYGQLATDRLLLKEIALPALADLRDRLSETVQLGIPLGAEVLYVDRLEGTHGLRFHTEAFRRVPGHSSSSGKAIAAFNPFVAQAVLNAGFCRHTPYTVVDPERYRTGLIEIRERGWACSEEQFEVGLSSVAAPILVTRNGITRAVGAISVAGPTSRVLGARKDTVVTSVLRVTRKLSATLSRVDVES</sequence>
<protein>
    <recommendedName>
        <fullName evidence="6">Glycerol operon regulatory protein</fullName>
    </recommendedName>
</protein>
<dbReference type="GO" id="GO:0045892">
    <property type="term" value="P:negative regulation of DNA-templated transcription"/>
    <property type="evidence" value="ECO:0007669"/>
    <property type="project" value="TreeGrafter"/>
</dbReference>
<proteinExistence type="predicted"/>
<evidence type="ECO:0000256" key="6">
    <source>
        <dbReference type="ARBA" id="ARBA00070406"/>
    </source>
</evidence>
<dbReference type="FunFam" id="1.10.10.10:FF:000056">
    <property type="entry name" value="IclR family transcriptional regulator"/>
    <property type="match status" value="1"/>
</dbReference>
<organism evidence="9 10">
    <name type="scientific">Amycolatopsis alkalitolerans</name>
    <dbReference type="NCBI Taxonomy" id="2547244"/>
    <lineage>
        <taxon>Bacteria</taxon>
        <taxon>Bacillati</taxon>
        <taxon>Actinomycetota</taxon>
        <taxon>Actinomycetes</taxon>
        <taxon>Pseudonocardiales</taxon>
        <taxon>Pseudonocardiaceae</taxon>
        <taxon>Amycolatopsis</taxon>
    </lineage>
</organism>
<keyword evidence="10" id="KW-1185">Reference proteome</keyword>
<evidence type="ECO:0000256" key="4">
    <source>
        <dbReference type="ARBA" id="ARBA00023163"/>
    </source>
</evidence>
<dbReference type="PANTHER" id="PTHR30136">
    <property type="entry name" value="HELIX-TURN-HELIX TRANSCRIPTIONAL REGULATOR, ICLR FAMILY"/>
    <property type="match status" value="1"/>
</dbReference>
<dbReference type="InterPro" id="IPR005471">
    <property type="entry name" value="Tscrpt_reg_IclR_N"/>
</dbReference>
<accession>A0A5C4M2Q1</accession>
<evidence type="ECO:0000256" key="3">
    <source>
        <dbReference type="ARBA" id="ARBA00023125"/>
    </source>
</evidence>
<keyword evidence="3" id="KW-0238">DNA-binding</keyword>
<dbReference type="PROSITE" id="PS51077">
    <property type="entry name" value="HTH_ICLR"/>
    <property type="match status" value="1"/>
</dbReference>
<comment type="caution">
    <text evidence="9">The sequence shown here is derived from an EMBL/GenBank/DDBJ whole genome shotgun (WGS) entry which is preliminary data.</text>
</comment>
<comment type="function">
    <text evidence="5">May be an activator protein for the gylABX operon.</text>
</comment>
<keyword evidence="2" id="KW-0805">Transcription regulation</keyword>
<evidence type="ECO:0000259" key="8">
    <source>
        <dbReference type="PROSITE" id="PS51078"/>
    </source>
</evidence>
<dbReference type="SUPFAM" id="SSF46785">
    <property type="entry name" value="Winged helix' DNA-binding domain"/>
    <property type="match status" value="1"/>
</dbReference>
<name>A0A5C4M2Q1_9PSEU</name>
<keyword evidence="4" id="KW-0804">Transcription</keyword>
<dbReference type="PANTHER" id="PTHR30136:SF24">
    <property type="entry name" value="HTH-TYPE TRANSCRIPTIONAL REPRESSOR ALLR"/>
    <property type="match status" value="1"/>
</dbReference>
<dbReference type="OrthoDB" id="7274111at2"/>
<dbReference type="InterPro" id="IPR036390">
    <property type="entry name" value="WH_DNA-bd_sf"/>
</dbReference>
<dbReference type="EMBL" id="VDFW01000012">
    <property type="protein sequence ID" value="TNC25170.1"/>
    <property type="molecule type" value="Genomic_DNA"/>
</dbReference>
<dbReference type="InterPro" id="IPR014757">
    <property type="entry name" value="Tscrpt_reg_IclR_C"/>
</dbReference>
<evidence type="ECO:0000256" key="5">
    <source>
        <dbReference type="ARBA" id="ARBA00058938"/>
    </source>
</evidence>
<dbReference type="Pfam" id="PF09339">
    <property type="entry name" value="HTH_IclR"/>
    <property type="match status" value="1"/>
</dbReference>
<dbReference type="GO" id="GO:0006071">
    <property type="term" value="P:glycerol metabolic process"/>
    <property type="evidence" value="ECO:0007669"/>
    <property type="project" value="UniProtKB-KW"/>
</dbReference>
<evidence type="ECO:0000313" key="9">
    <source>
        <dbReference type="EMBL" id="TNC25170.1"/>
    </source>
</evidence>
<keyword evidence="1" id="KW-0319">Glycerol metabolism</keyword>
<dbReference type="InterPro" id="IPR036388">
    <property type="entry name" value="WH-like_DNA-bd_sf"/>
</dbReference>
<dbReference type="AlphaFoldDB" id="A0A5C4M2Q1"/>
<reference evidence="9 10" key="1">
    <citation type="submission" date="2019-06" db="EMBL/GenBank/DDBJ databases">
        <title>Amycolatopsis alkalitolerans sp. nov., isolated from Gastrodia elata Blume.</title>
        <authorList>
            <person name="Narsing Rao M.P."/>
            <person name="Li W.J."/>
        </authorList>
    </citation>
    <scope>NUCLEOTIDE SEQUENCE [LARGE SCALE GENOMIC DNA]</scope>
    <source>
        <strain evidence="9 10">SYSUP0005</strain>
    </source>
</reference>
<dbReference type="InterPro" id="IPR029016">
    <property type="entry name" value="GAF-like_dom_sf"/>
</dbReference>
<dbReference type="InterPro" id="IPR011991">
    <property type="entry name" value="ArsR-like_HTH"/>
</dbReference>
<dbReference type="Gene3D" id="3.30.450.40">
    <property type="match status" value="1"/>
</dbReference>
<dbReference type="SMART" id="SM00346">
    <property type="entry name" value="HTH_ICLR"/>
    <property type="match status" value="1"/>
</dbReference>
<dbReference type="GO" id="GO:0003700">
    <property type="term" value="F:DNA-binding transcription factor activity"/>
    <property type="evidence" value="ECO:0007669"/>
    <property type="project" value="TreeGrafter"/>
</dbReference>
<dbReference type="SUPFAM" id="SSF55781">
    <property type="entry name" value="GAF domain-like"/>
    <property type="match status" value="1"/>
</dbReference>
<dbReference type="Gene3D" id="1.10.10.10">
    <property type="entry name" value="Winged helix-like DNA-binding domain superfamily/Winged helix DNA-binding domain"/>
    <property type="match status" value="1"/>
</dbReference>